<organism evidence="2 3">
    <name type="scientific">Paracoccus hibiscisoli</name>
    <dbReference type="NCBI Taxonomy" id="2023261"/>
    <lineage>
        <taxon>Bacteria</taxon>
        <taxon>Pseudomonadati</taxon>
        <taxon>Pseudomonadota</taxon>
        <taxon>Alphaproteobacteria</taxon>
        <taxon>Rhodobacterales</taxon>
        <taxon>Paracoccaceae</taxon>
        <taxon>Paracoccus</taxon>
    </lineage>
</organism>
<keyword evidence="1" id="KW-0732">Signal</keyword>
<feature type="signal peptide" evidence="1">
    <location>
        <begin position="1"/>
        <end position="17"/>
    </location>
</feature>
<dbReference type="Proteomes" id="UP000306223">
    <property type="component" value="Unassembled WGS sequence"/>
</dbReference>
<gene>
    <name evidence="2" type="ORF">FA740_01990</name>
</gene>
<proteinExistence type="predicted"/>
<comment type="caution">
    <text evidence="2">The sequence shown here is derived from an EMBL/GenBank/DDBJ whole genome shotgun (WGS) entry which is preliminary data.</text>
</comment>
<accession>A0A4U0QY42</accession>
<reference evidence="2 3" key="1">
    <citation type="submission" date="2019-04" db="EMBL/GenBank/DDBJ databases">
        <authorList>
            <person name="Li J."/>
        </authorList>
    </citation>
    <scope>NUCLEOTIDE SEQUENCE [LARGE SCALE GENOMIC DNA]</scope>
    <source>
        <strain evidence="2 3">CCTCC AB2016182</strain>
    </source>
</reference>
<dbReference type="AlphaFoldDB" id="A0A4U0QY42"/>
<keyword evidence="3" id="KW-1185">Reference proteome</keyword>
<name>A0A4U0QY42_9RHOB</name>
<evidence type="ECO:0000256" key="1">
    <source>
        <dbReference type="SAM" id="SignalP"/>
    </source>
</evidence>
<evidence type="ECO:0000313" key="3">
    <source>
        <dbReference type="Proteomes" id="UP000306223"/>
    </source>
</evidence>
<dbReference type="OrthoDB" id="7689766at2"/>
<dbReference type="EMBL" id="SUNH01000004">
    <property type="protein sequence ID" value="TJZ87046.1"/>
    <property type="molecule type" value="Genomic_DNA"/>
</dbReference>
<evidence type="ECO:0000313" key="2">
    <source>
        <dbReference type="EMBL" id="TJZ87046.1"/>
    </source>
</evidence>
<sequence length="127" mass="13274">MRLALMIFLALPLPASAFTARNGMTVEQAGPTEIAVAFASGRADTDYWCAAGDFAQRALNKPVGTRLWRASPKPRGSGSGILFTLDETRQATGAGLSQFGAGPRDGAISVGQAVAGHCRVVVPLWDD</sequence>
<feature type="chain" id="PRO_5020984251" evidence="1">
    <location>
        <begin position="18"/>
        <end position="127"/>
    </location>
</feature>
<protein>
    <submittedName>
        <fullName evidence="2">Uncharacterized protein</fullName>
    </submittedName>
</protein>
<dbReference type="RefSeq" id="WP_136855102.1">
    <property type="nucleotide sequence ID" value="NZ_SUNH01000004.1"/>
</dbReference>